<proteinExistence type="predicted"/>
<feature type="transmembrane region" description="Helical" evidence="1">
    <location>
        <begin position="337"/>
        <end position="356"/>
    </location>
</feature>
<evidence type="ECO:0000313" key="5">
    <source>
        <dbReference type="Proteomes" id="UP000293952"/>
    </source>
</evidence>
<dbReference type="InterPro" id="IPR018060">
    <property type="entry name" value="HTH_AraC"/>
</dbReference>
<gene>
    <name evidence="4" type="ORF">ERX46_14645</name>
</gene>
<dbReference type="SMART" id="SM00342">
    <property type="entry name" value="HTH_ARAC"/>
    <property type="match status" value="1"/>
</dbReference>
<evidence type="ECO:0000259" key="3">
    <source>
        <dbReference type="PROSITE" id="PS01124"/>
    </source>
</evidence>
<keyword evidence="1" id="KW-0472">Membrane</keyword>
<dbReference type="PROSITE" id="PS01124">
    <property type="entry name" value="HTH_ARAC_FAMILY_2"/>
    <property type="match status" value="1"/>
</dbReference>
<dbReference type="InterPro" id="IPR019734">
    <property type="entry name" value="TPR_rpt"/>
</dbReference>
<dbReference type="SMART" id="SM00028">
    <property type="entry name" value="TPR"/>
    <property type="match status" value="2"/>
</dbReference>
<keyword evidence="5" id="KW-1185">Reference proteome</keyword>
<dbReference type="EMBL" id="SETE01000006">
    <property type="protein sequence ID" value="RYM32509.1"/>
    <property type="molecule type" value="Genomic_DNA"/>
</dbReference>
<dbReference type="Gene3D" id="1.10.10.60">
    <property type="entry name" value="Homeodomain-like"/>
    <property type="match status" value="1"/>
</dbReference>
<comment type="caution">
    <text evidence="4">The sequence shown here is derived from an EMBL/GenBank/DDBJ whole genome shotgun (WGS) entry which is preliminary data.</text>
</comment>
<accession>A0A4Q4KL16</accession>
<dbReference type="SUPFAM" id="SSF48452">
    <property type="entry name" value="TPR-like"/>
    <property type="match status" value="1"/>
</dbReference>
<dbReference type="InterPro" id="IPR011990">
    <property type="entry name" value="TPR-like_helical_dom_sf"/>
</dbReference>
<reference evidence="4 5" key="1">
    <citation type="submission" date="2019-02" db="EMBL/GenBank/DDBJ databases">
        <title>Genome sequence of the sea-ice species Brumimicrobium glaciale.</title>
        <authorList>
            <person name="Bowman J.P."/>
        </authorList>
    </citation>
    <scope>NUCLEOTIDE SEQUENCE [LARGE SCALE GENOMIC DNA]</scope>
    <source>
        <strain evidence="4 5">IC156</strain>
    </source>
</reference>
<evidence type="ECO:0000313" key="4">
    <source>
        <dbReference type="EMBL" id="RYM32509.1"/>
    </source>
</evidence>
<dbReference type="GO" id="GO:0003700">
    <property type="term" value="F:DNA-binding transcription factor activity"/>
    <property type="evidence" value="ECO:0007669"/>
    <property type="project" value="InterPro"/>
</dbReference>
<organism evidence="4 5">
    <name type="scientific">Brumimicrobium glaciale</name>
    <dbReference type="NCBI Taxonomy" id="200475"/>
    <lineage>
        <taxon>Bacteria</taxon>
        <taxon>Pseudomonadati</taxon>
        <taxon>Bacteroidota</taxon>
        <taxon>Flavobacteriia</taxon>
        <taxon>Flavobacteriales</taxon>
        <taxon>Crocinitomicaceae</taxon>
        <taxon>Brumimicrobium</taxon>
    </lineage>
</organism>
<name>A0A4Q4KL16_9FLAO</name>
<keyword evidence="1" id="KW-1133">Transmembrane helix</keyword>
<dbReference type="Gene3D" id="1.25.40.10">
    <property type="entry name" value="Tetratricopeptide repeat domain"/>
    <property type="match status" value="1"/>
</dbReference>
<dbReference type="GO" id="GO:0043565">
    <property type="term" value="F:sequence-specific DNA binding"/>
    <property type="evidence" value="ECO:0007669"/>
    <property type="project" value="InterPro"/>
</dbReference>
<sequence>MKQKLLFILTLCSSFLINAQLDLAKQQSEFDSLYIKIYSEISKKDVDKAIYLIDSLNNVSTIKENKSKSIFLKSMLLLQKGETEKALQTAIEGEKFSSEKKLHQQQARFCGLLSSQYRLLGLFDYGEVYLKKGIKAGKKIKNDQDRYKFMGSIHLESASYELDKNNFTTTLEEIKLAAREFHKINKKETKQFYLTNVSNLKGAAYIGLEKYEKAIKEYRLAIKHSSGLQASNVALESQVLLGLGKSFLMMDILDSAYSYLTKTEEIAENSQFTHLKIEVYPLLTKYYKTVDDFDKYSFYNEKFLESYNQHMESQDKSVGGIIEKVSKAKTASSDKNWILITIIGLTILVIAIFIKYKNIKNKDVKRFNLLMDNFEAHKNEITENDDDEVLINSENITEEDQKILKLLEKHAQKDTFSEDCRSLPLIAKKLGTTDAHLNNLTHTHKGASFEAYMNKAMIICIINKIEKNPEFRKYKISALADEAGFSNKKKFNSVFKSVTGYKPSKFISLYQNNKPRREILVSH</sequence>
<evidence type="ECO:0000256" key="1">
    <source>
        <dbReference type="SAM" id="Phobius"/>
    </source>
</evidence>
<dbReference type="RefSeq" id="WP_130094610.1">
    <property type="nucleotide sequence ID" value="NZ_SETE01000006.1"/>
</dbReference>
<dbReference type="OrthoDB" id="5295174at2"/>
<dbReference type="Proteomes" id="UP000293952">
    <property type="component" value="Unassembled WGS sequence"/>
</dbReference>
<feature type="chain" id="PRO_5020599358" evidence="2">
    <location>
        <begin position="20"/>
        <end position="523"/>
    </location>
</feature>
<feature type="signal peptide" evidence="2">
    <location>
        <begin position="1"/>
        <end position="19"/>
    </location>
</feature>
<dbReference type="AlphaFoldDB" id="A0A4Q4KL16"/>
<keyword evidence="2" id="KW-0732">Signal</keyword>
<evidence type="ECO:0000256" key="2">
    <source>
        <dbReference type="SAM" id="SignalP"/>
    </source>
</evidence>
<keyword evidence="1" id="KW-0812">Transmembrane</keyword>
<protein>
    <submittedName>
        <fullName evidence="4">AraC family transcriptional regulator</fullName>
    </submittedName>
</protein>
<feature type="domain" description="HTH araC/xylS-type" evidence="3">
    <location>
        <begin position="401"/>
        <end position="509"/>
    </location>
</feature>